<keyword evidence="3" id="KW-0328">Glycosyltransferase</keyword>
<dbReference type="Gene3D" id="3.40.50.2000">
    <property type="entry name" value="Glycogen Phosphorylase B"/>
    <property type="match status" value="2"/>
</dbReference>
<dbReference type="AlphaFoldDB" id="A0A1J5SRX4"/>
<dbReference type="GO" id="GO:0016757">
    <property type="term" value="F:glycosyltransferase activity"/>
    <property type="evidence" value="ECO:0007669"/>
    <property type="project" value="UniProtKB-KW"/>
</dbReference>
<feature type="domain" description="Glycosyltransferase subfamily 4-like N-terminal" evidence="2">
    <location>
        <begin position="13"/>
        <end position="174"/>
    </location>
</feature>
<keyword evidence="3" id="KW-0808">Transferase</keyword>
<evidence type="ECO:0000259" key="2">
    <source>
        <dbReference type="Pfam" id="PF13439"/>
    </source>
</evidence>
<feature type="domain" description="Glycosyl transferase family 1" evidence="1">
    <location>
        <begin position="187"/>
        <end position="352"/>
    </location>
</feature>
<proteinExistence type="predicted"/>
<dbReference type="CDD" id="cd03807">
    <property type="entry name" value="GT4_WbnK-like"/>
    <property type="match status" value="1"/>
</dbReference>
<organism evidence="3">
    <name type="scientific">mine drainage metagenome</name>
    <dbReference type="NCBI Taxonomy" id="410659"/>
    <lineage>
        <taxon>unclassified sequences</taxon>
        <taxon>metagenomes</taxon>
        <taxon>ecological metagenomes</taxon>
    </lineage>
</organism>
<protein>
    <submittedName>
        <fullName evidence="3">Putative glycosyltransferase EpsF</fullName>
        <ecNumber evidence="3">2.4.-.-</ecNumber>
    </submittedName>
</protein>
<comment type="caution">
    <text evidence="3">The sequence shown here is derived from an EMBL/GenBank/DDBJ whole genome shotgun (WGS) entry which is preliminary data.</text>
</comment>
<name>A0A1J5SRX4_9ZZZZ</name>
<dbReference type="Pfam" id="PF13439">
    <property type="entry name" value="Glyco_transf_4"/>
    <property type="match status" value="1"/>
</dbReference>
<sequence length="382" mass="40924">MIRIAHVITGLDVGGAEMMLYKLLSAGDRSRFEARVYCLTEGGPMAERIEALGVPVVALGARGGLSFLAALPRLAGALRAFAPDVVQTWLYHADLAGLLVRPWLGDARLCWNLRCSVLGPAEYPWTTRALVRTLGWLSPLPDLVMANSAAGRAAHVAVGYRPRRWELVANGFDTRIFRPDAALRLALRQSLAIPADAPVIGMAGRYHPMKDHAGFLHAARKLLDARPQAHFVLAGREVDDANAPLRALVTSLGLRANVHLLGERADVAAVMNGLDVFTLCSVMGEGFPNVVGEAMACALPCVVTDVGDARVVLGDAGLVVPPSDAAALATAWLKLLDLPAAERRRLGEAARARIEAHYSLAAVVRRYEQIYDGLATQTSDGR</sequence>
<reference evidence="3" key="1">
    <citation type="submission" date="2016-10" db="EMBL/GenBank/DDBJ databases">
        <title>Sequence of Gallionella enrichment culture.</title>
        <authorList>
            <person name="Poehlein A."/>
            <person name="Muehling M."/>
            <person name="Daniel R."/>
        </authorList>
    </citation>
    <scope>NUCLEOTIDE SEQUENCE</scope>
</reference>
<dbReference type="EMBL" id="MLJW01000041">
    <property type="protein sequence ID" value="OIR06776.1"/>
    <property type="molecule type" value="Genomic_DNA"/>
</dbReference>
<dbReference type="PANTHER" id="PTHR12526">
    <property type="entry name" value="GLYCOSYLTRANSFERASE"/>
    <property type="match status" value="1"/>
</dbReference>
<gene>
    <name evidence="3" type="primary">epsF_13</name>
    <name evidence="3" type="ORF">GALL_110240</name>
</gene>
<dbReference type="Pfam" id="PF00534">
    <property type="entry name" value="Glycos_transf_1"/>
    <property type="match status" value="1"/>
</dbReference>
<dbReference type="InterPro" id="IPR001296">
    <property type="entry name" value="Glyco_trans_1"/>
</dbReference>
<dbReference type="InterPro" id="IPR028098">
    <property type="entry name" value="Glyco_trans_4-like_N"/>
</dbReference>
<dbReference type="SUPFAM" id="SSF53756">
    <property type="entry name" value="UDP-Glycosyltransferase/glycogen phosphorylase"/>
    <property type="match status" value="1"/>
</dbReference>
<accession>A0A1J5SRX4</accession>
<evidence type="ECO:0000313" key="3">
    <source>
        <dbReference type="EMBL" id="OIR06776.1"/>
    </source>
</evidence>
<evidence type="ECO:0000259" key="1">
    <source>
        <dbReference type="Pfam" id="PF00534"/>
    </source>
</evidence>
<dbReference type="EC" id="2.4.-.-" evidence="3"/>